<name>A0A5B8LM04_9SPHN</name>
<dbReference type="AlphaFoldDB" id="A0A5B8LM04"/>
<accession>A0A5B8LM04</accession>
<dbReference type="Proteomes" id="UP000315673">
    <property type="component" value="Chromosome"/>
</dbReference>
<dbReference type="KEGG" id="spai:FPZ24_03160"/>
<gene>
    <name evidence="1" type="ORF">FPZ24_03160</name>
</gene>
<protein>
    <submittedName>
        <fullName evidence="1">Uncharacterized protein</fullName>
    </submittedName>
</protein>
<evidence type="ECO:0000313" key="2">
    <source>
        <dbReference type="Proteomes" id="UP000315673"/>
    </source>
</evidence>
<keyword evidence="2" id="KW-1185">Reference proteome</keyword>
<dbReference type="OrthoDB" id="7596589at2"/>
<evidence type="ECO:0000313" key="1">
    <source>
        <dbReference type="EMBL" id="QDZ09019.1"/>
    </source>
</evidence>
<reference evidence="1 2" key="1">
    <citation type="submission" date="2019-07" db="EMBL/GenBank/DDBJ databases">
        <title>Full genome sequence of Sphingomonas sp. 4R-6-7(HKS19).</title>
        <authorList>
            <person name="Im W.-T."/>
        </authorList>
    </citation>
    <scope>NUCLEOTIDE SEQUENCE [LARGE SCALE GENOMIC DNA]</scope>
    <source>
        <strain evidence="1 2">HKS19</strain>
    </source>
</reference>
<proteinExistence type="predicted"/>
<sequence length="116" mass="12491">MLAGVAGAAAPAATSKDPLAGRIAGAAVDCVDQSQLGGPDIVDNRTILYRQSLKRIWRNDLPAACPGLRPQTLLVVEIWGSRLCSNDRFQARDRDTIIPGPYCRLGKFTPYDLPGK</sequence>
<organism evidence="1 2">
    <name type="scientific">Sphingomonas panacisoli</name>
    <dbReference type="NCBI Taxonomy" id="1813879"/>
    <lineage>
        <taxon>Bacteria</taxon>
        <taxon>Pseudomonadati</taxon>
        <taxon>Pseudomonadota</taxon>
        <taxon>Alphaproteobacteria</taxon>
        <taxon>Sphingomonadales</taxon>
        <taxon>Sphingomonadaceae</taxon>
        <taxon>Sphingomonas</taxon>
    </lineage>
</organism>
<dbReference type="EMBL" id="CP042306">
    <property type="protein sequence ID" value="QDZ09019.1"/>
    <property type="molecule type" value="Genomic_DNA"/>
</dbReference>